<evidence type="ECO:0000256" key="1">
    <source>
        <dbReference type="SAM" id="MobiDB-lite"/>
    </source>
</evidence>
<feature type="compositionally biased region" description="Basic and acidic residues" evidence="1">
    <location>
        <begin position="1"/>
        <end position="12"/>
    </location>
</feature>
<organism evidence="2">
    <name type="scientific">Tanacetum cinerariifolium</name>
    <name type="common">Dalmatian daisy</name>
    <name type="synonym">Chrysanthemum cinerariifolium</name>
    <dbReference type="NCBI Taxonomy" id="118510"/>
    <lineage>
        <taxon>Eukaryota</taxon>
        <taxon>Viridiplantae</taxon>
        <taxon>Streptophyta</taxon>
        <taxon>Embryophyta</taxon>
        <taxon>Tracheophyta</taxon>
        <taxon>Spermatophyta</taxon>
        <taxon>Magnoliopsida</taxon>
        <taxon>eudicotyledons</taxon>
        <taxon>Gunneridae</taxon>
        <taxon>Pentapetalae</taxon>
        <taxon>asterids</taxon>
        <taxon>campanulids</taxon>
        <taxon>Asterales</taxon>
        <taxon>Asteraceae</taxon>
        <taxon>Asteroideae</taxon>
        <taxon>Anthemideae</taxon>
        <taxon>Anthemidinae</taxon>
        <taxon>Tanacetum</taxon>
    </lineage>
</organism>
<gene>
    <name evidence="2" type="ORF">Tci_902998</name>
</gene>
<sequence>SGDTSRSRKSDESLSDESNEDGSDGEGFGCSKKSKEEKCDLLWKLYSIFTCLKKNSP</sequence>
<dbReference type="AlphaFoldDB" id="A0A699VB42"/>
<feature type="non-terminal residue" evidence="2">
    <location>
        <position position="1"/>
    </location>
</feature>
<comment type="caution">
    <text evidence="2">The sequence shown here is derived from an EMBL/GenBank/DDBJ whole genome shotgun (WGS) entry which is preliminary data.</text>
</comment>
<dbReference type="EMBL" id="BKCJ011409892">
    <property type="protein sequence ID" value="GFD31029.1"/>
    <property type="molecule type" value="Genomic_DNA"/>
</dbReference>
<feature type="region of interest" description="Disordered" evidence="1">
    <location>
        <begin position="1"/>
        <end position="32"/>
    </location>
</feature>
<proteinExistence type="predicted"/>
<protein>
    <submittedName>
        <fullName evidence="2">Uncharacterized protein</fullName>
    </submittedName>
</protein>
<feature type="compositionally biased region" description="Acidic residues" evidence="1">
    <location>
        <begin position="13"/>
        <end position="24"/>
    </location>
</feature>
<accession>A0A699VB42</accession>
<name>A0A699VB42_TANCI</name>
<evidence type="ECO:0000313" key="2">
    <source>
        <dbReference type="EMBL" id="GFD31029.1"/>
    </source>
</evidence>
<reference evidence="2" key="1">
    <citation type="journal article" date="2019" name="Sci. Rep.">
        <title>Draft genome of Tanacetum cinerariifolium, the natural source of mosquito coil.</title>
        <authorList>
            <person name="Yamashiro T."/>
            <person name="Shiraishi A."/>
            <person name="Satake H."/>
            <person name="Nakayama K."/>
        </authorList>
    </citation>
    <scope>NUCLEOTIDE SEQUENCE</scope>
</reference>